<dbReference type="PANTHER" id="PTHR30012:SF7">
    <property type="entry name" value="PROTEIN TRANSPORT PROTEIN HOFC HOMOLOG"/>
    <property type="match status" value="1"/>
</dbReference>
<evidence type="ECO:0000256" key="6">
    <source>
        <dbReference type="ARBA" id="ARBA00022989"/>
    </source>
</evidence>
<dbReference type="InterPro" id="IPR018076">
    <property type="entry name" value="T2SS_GspF_dom"/>
</dbReference>
<feature type="domain" description="Type II secretion system protein GspF" evidence="9">
    <location>
        <begin position="274"/>
        <end position="395"/>
    </location>
</feature>
<dbReference type="NCBIfam" id="TIGR02120">
    <property type="entry name" value="GspF"/>
    <property type="match status" value="1"/>
</dbReference>
<protein>
    <submittedName>
        <fullName evidence="10">General secretion pathway protein F</fullName>
    </submittedName>
</protein>
<keyword evidence="4" id="KW-0997">Cell inner membrane</keyword>
<keyword evidence="3" id="KW-1003">Cell membrane</keyword>
<keyword evidence="5 8" id="KW-0812">Transmembrane</keyword>
<evidence type="ECO:0000256" key="5">
    <source>
        <dbReference type="ARBA" id="ARBA00022692"/>
    </source>
</evidence>
<feature type="domain" description="Type II secretion system protein GspF" evidence="9">
    <location>
        <begin position="70"/>
        <end position="193"/>
    </location>
</feature>
<reference evidence="10 11" key="1">
    <citation type="submission" date="2019-03" db="EMBL/GenBank/DDBJ databases">
        <title>Genomic Encyclopedia of Type Strains, Phase IV (KMG-IV): sequencing the most valuable type-strain genomes for metagenomic binning, comparative biology and taxonomic classification.</title>
        <authorList>
            <person name="Goeker M."/>
        </authorList>
    </citation>
    <scope>NUCLEOTIDE SEQUENCE [LARGE SCALE GENOMIC DNA]</scope>
    <source>
        <strain evidence="10 11">DSM 21944</strain>
    </source>
</reference>
<dbReference type="InterPro" id="IPR011850">
    <property type="entry name" value="T2SS_GspF"/>
</dbReference>
<sequence length="405" mass="43896">MTLYRYTAVTPAGDTLEGQMEAASAEEVIAKVQDAGNIPLSAVEADAAGGAGIGGLLRKQDMSPKQITAFTDQLATLMGAGQPLDRALQILLDLPESEKAKKLIGRVRDQVREGSSLSDALEAQHSSFSRLYINMVRAGEIGGTLERTLRRLAEYMDRAQKLRSSVISALIYPAILVVAVLGAIFMLLMFVVPQFVPMFEDMGAELPLMTRIVLAFGDLLTGWWWLLIGGVVLVAVWFQRQMAQPDSRRAWDERFLRMGMFGTLVLRLDTARLARTLGTLLQSGVPLLQALSIARNVLSNTVLAEAVDEATELVKTGDGLAYALGQQKRFPKLALQMVAVGEESGELDTMLLKVADTFDSESRATIDRLLAALTPVLTLVMALTVGLIMMALLLPIMTIMSTVGA</sequence>
<evidence type="ECO:0000313" key="10">
    <source>
        <dbReference type="EMBL" id="TCT00369.1"/>
    </source>
</evidence>
<dbReference type="OrthoDB" id="9805682at2"/>
<dbReference type="AlphaFoldDB" id="A0A4S3KT57"/>
<dbReference type="RefSeq" id="WP_123522640.1">
    <property type="nucleotide sequence ID" value="NZ_JBHLWF010000007.1"/>
</dbReference>
<keyword evidence="11" id="KW-1185">Reference proteome</keyword>
<evidence type="ECO:0000313" key="11">
    <source>
        <dbReference type="Proteomes" id="UP000294599"/>
    </source>
</evidence>
<evidence type="ECO:0000256" key="4">
    <source>
        <dbReference type="ARBA" id="ARBA00022519"/>
    </source>
</evidence>
<dbReference type="InterPro" id="IPR042094">
    <property type="entry name" value="T2SS_GspF_sf"/>
</dbReference>
<dbReference type="GO" id="GO:0005886">
    <property type="term" value="C:plasma membrane"/>
    <property type="evidence" value="ECO:0007669"/>
    <property type="project" value="UniProtKB-SubCell"/>
</dbReference>
<evidence type="ECO:0000256" key="8">
    <source>
        <dbReference type="SAM" id="Phobius"/>
    </source>
</evidence>
<comment type="subcellular location">
    <subcellularLocation>
        <location evidence="1">Cell inner membrane</location>
        <topology evidence="1">Multi-pass membrane protein</topology>
    </subcellularLocation>
</comment>
<comment type="caution">
    <text evidence="10">The sequence shown here is derived from an EMBL/GenBank/DDBJ whole genome shotgun (WGS) entry which is preliminary data.</text>
</comment>
<dbReference type="GO" id="GO:0015627">
    <property type="term" value="C:type II protein secretion system complex"/>
    <property type="evidence" value="ECO:0007669"/>
    <property type="project" value="InterPro"/>
</dbReference>
<dbReference type="Gene3D" id="1.20.81.30">
    <property type="entry name" value="Type II secretion system (T2SS), domain F"/>
    <property type="match status" value="2"/>
</dbReference>
<evidence type="ECO:0000256" key="2">
    <source>
        <dbReference type="ARBA" id="ARBA00005745"/>
    </source>
</evidence>
<dbReference type="EMBL" id="SMAF01000003">
    <property type="protein sequence ID" value="TCT00369.1"/>
    <property type="molecule type" value="Genomic_DNA"/>
</dbReference>
<dbReference type="PRINTS" id="PR00812">
    <property type="entry name" value="BCTERIALGSPF"/>
</dbReference>
<dbReference type="InterPro" id="IPR003004">
    <property type="entry name" value="GspF/PilC"/>
</dbReference>
<organism evidence="10 11">
    <name type="scientific">Pseudofulvimonas gallinarii</name>
    <dbReference type="NCBI Taxonomy" id="634155"/>
    <lineage>
        <taxon>Bacteria</taxon>
        <taxon>Pseudomonadati</taxon>
        <taxon>Pseudomonadota</taxon>
        <taxon>Gammaproteobacteria</taxon>
        <taxon>Lysobacterales</taxon>
        <taxon>Rhodanobacteraceae</taxon>
        <taxon>Pseudofulvimonas</taxon>
    </lineage>
</organism>
<keyword evidence="6 8" id="KW-1133">Transmembrane helix</keyword>
<feature type="transmembrane region" description="Helical" evidence="8">
    <location>
        <begin position="369"/>
        <end position="397"/>
    </location>
</feature>
<gene>
    <name evidence="10" type="ORF">EDC25_103137</name>
</gene>
<accession>A0A4S3KT57</accession>
<evidence type="ECO:0000256" key="1">
    <source>
        <dbReference type="ARBA" id="ARBA00004429"/>
    </source>
</evidence>
<dbReference type="PANTHER" id="PTHR30012">
    <property type="entry name" value="GENERAL SECRETION PATHWAY PROTEIN"/>
    <property type="match status" value="1"/>
</dbReference>
<dbReference type="Proteomes" id="UP000294599">
    <property type="component" value="Unassembled WGS sequence"/>
</dbReference>
<feature type="transmembrane region" description="Helical" evidence="8">
    <location>
        <begin position="166"/>
        <end position="192"/>
    </location>
</feature>
<proteinExistence type="inferred from homology"/>
<name>A0A4S3KT57_9GAMM</name>
<keyword evidence="7 8" id="KW-0472">Membrane</keyword>
<evidence type="ECO:0000259" key="9">
    <source>
        <dbReference type="Pfam" id="PF00482"/>
    </source>
</evidence>
<evidence type="ECO:0000256" key="7">
    <source>
        <dbReference type="ARBA" id="ARBA00023136"/>
    </source>
</evidence>
<evidence type="ECO:0000256" key="3">
    <source>
        <dbReference type="ARBA" id="ARBA00022475"/>
    </source>
</evidence>
<comment type="similarity">
    <text evidence="2">Belongs to the GSP F family.</text>
</comment>
<dbReference type="FunFam" id="1.20.81.30:FF:000001">
    <property type="entry name" value="Type II secretion system protein F"/>
    <property type="match status" value="2"/>
</dbReference>
<dbReference type="GO" id="GO:0015628">
    <property type="term" value="P:protein secretion by the type II secretion system"/>
    <property type="evidence" value="ECO:0007669"/>
    <property type="project" value="InterPro"/>
</dbReference>
<dbReference type="Pfam" id="PF00482">
    <property type="entry name" value="T2SSF"/>
    <property type="match status" value="2"/>
</dbReference>
<feature type="transmembrane region" description="Helical" evidence="8">
    <location>
        <begin position="212"/>
        <end position="238"/>
    </location>
</feature>